<dbReference type="SUPFAM" id="SSF49464">
    <property type="entry name" value="Carboxypeptidase regulatory domain-like"/>
    <property type="match status" value="2"/>
</dbReference>
<gene>
    <name evidence="1" type="ORF">GCM10007940_19480</name>
</gene>
<reference evidence="1" key="2">
    <citation type="submission" date="2023-01" db="EMBL/GenBank/DDBJ databases">
        <title>Draft genome sequence of Portibacter lacus strain NBRC 108769.</title>
        <authorList>
            <person name="Sun Q."/>
            <person name="Mori K."/>
        </authorList>
    </citation>
    <scope>NUCLEOTIDE SEQUENCE</scope>
    <source>
        <strain evidence="1">NBRC 108769</strain>
    </source>
</reference>
<evidence type="ECO:0000313" key="2">
    <source>
        <dbReference type="Proteomes" id="UP001156666"/>
    </source>
</evidence>
<dbReference type="Pfam" id="PF13715">
    <property type="entry name" value="CarbopepD_reg_2"/>
    <property type="match status" value="1"/>
</dbReference>
<organism evidence="1 2">
    <name type="scientific">Portibacter lacus</name>
    <dbReference type="NCBI Taxonomy" id="1099794"/>
    <lineage>
        <taxon>Bacteria</taxon>
        <taxon>Pseudomonadati</taxon>
        <taxon>Bacteroidota</taxon>
        <taxon>Saprospiria</taxon>
        <taxon>Saprospirales</taxon>
        <taxon>Haliscomenobacteraceae</taxon>
        <taxon>Portibacter</taxon>
    </lineage>
</organism>
<dbReference type="Gene3D" id="2.60.40.1120">
    <property type="entry name" value="Carboxypeptidase-like, regulatory domain"/>
    <property type="match status" value="1"/>
</dbReference>
<reference evidence="1" key="1">
    <citation type="journal article" date="2014" name="Int. J. Syst. Evol. Microbiol.">
        <title>Complete genome sequence of Corynebacterium casei LMG S-19264T (=DSM 44701T), isolated from a smear-ripened cheese.</title>
        <authorList>
            <consortium name="US DOE Joint Genome Institute (JGI-PGF)"/>
            <person name="Walter F."/>
            <person name="Albersmeier A."/>
            <person name="Kalinowski J."/>
            <person name="Ruckert C."/>
        </authorList>
    </citation>
    <scope>NUCLEOTIDE SEQUENCE</scope>
    <source>
        <strain evidence="1">NBRC 108769</strain>
    </source>
</reference>
<dbReference type="Proteomes" id="UP001156666">
    <property type="component" value="Unassembled WGS sequence"/>
</dbReference>
<dbReference type="AlphaFoldDB" id="A0AA37SMB6"/>
<evidence type="ECO:0008006" key="3">
    <source>
        <dbReference type="Google" id="ProtNLM"/>
    </source>
</evidence>
<evidence type="ECO:0000313" key="1">
    <source>
        <dbReference type="EMBL" id="GLR17333.1"/>
    </source>
</evidence>
<name>A0AA37SMB6_9BACT</name>
<protein>
    <recommendedName>
        <fullName evidence="3">Carboxypeptidase-like regulatory domain-containing protein</fullName>
    </recommendedName>
</protein>
<proteinExistence type="predicted"/>
<keyword evidence="2" id="KW-1185">Reference proteome</keyword>
<dbReference type="InterPro" id="IPR008969">
    <property type="entry name" value="CarboxyPept-like_regulatory"/>
</dbReference>
<accession>A0AA37SMB6</accession>
<sequence>MNDNFTMKHFYNLFFLIACLPVICIGQSFEGKIIDAESGAPISFVNVMFQKSNRGTTSNENGQFKILVRDIDIKDTILISHIGYQTRKYAVSDFDHQFKNIKLEFLGYDLPTVTISDLTAKNMVLQALNSIKQNNPQKKSLITGFYNEELIHEDSTVFTYGEGFLETIKHKYDNKPRLSKNIINESDGKTRLVDGFFEVFHKYSFLDGSNQYSFPNITEGGNIPRLLDLLKSPMSFLLKERLDLYEWEYSGITFDGDRIATIISFQPINSKGIYKGEIIIDDDSKAILASKFSIDEQSLNEYNKKDKLVNLLSRDFKVEYKKTGDYYTLQKVNAKSIFEHKYSKEIFHNKINFTTTDRDFNTKKTIEEDEVILANVAMSNYAGASTDSWRNSNSIQRSASIQKALDIATKRNFIPQFYIKEKVGEDSIEWVPVDSDIYKSLSRLEISLEQLEEFPQLEWHEIQSMLLDFIINVKSKDELVRVEKVLLHYKNKARIFEWLDLKAVALYRKGDESNAIKMMKKIKEVASEQDVEYTSVIELILMDSESSQSENHFIQGKIVNALDSSPIASAYVRFSNDNSMSLSNEDGLINVLIENQDDNDTMMISKIGYETKKISISDIGTELGTIPLNFLGYDLPLEDNIENNALETVKTALKSIELNYAQVNHLAKGFYKEAMKKVDGEIFDYAEGRVEIITNSYQKNPSEYSVYPPDYETGIRVIGGFYEVFYKYFVKDSDGLYSMPDIMKGGNVPQINDLLNSEESFLLKSSLKNYEWEFKGKTFNENKEATIITFYPKNEFGYYNGEIVIEDESNTILSAKYVLSGKLLAEMNEEDYWVDLLSRAFQVDYQHTTNGYILSRYSVLSTFKHKFSGEIFNYSLDYVTTDVDFNTNEKITFDDRLESAKKLPSYKGKVSDFYKKYAVIKRSDKVQEALDQAIINRSKNLKSTIIYAKLDSQNLILDYGNLRPEKVIDAESVLSELESAPAEDWRKVRGALLTLILEAKSPQEIERLGLILLKYRTTAISYEWLDLRALILYKQGKVQKAFIEQQEIIKDATNHGIKYRSALQQFKDEIEGERLPRIDR</sequence>
<dbReference type="RefSeq" id="WP_235294043.1">
    <property type="nucleotide sequence ID" value="NZ_BSOH01000011.1"/>
</dbReference>
<comment type="caution">
    <text evidence="1">The sequence shown here is derived from an EMBL/GenBank/DDBJ whole genome shotgun (WGS) entry which is preliminary data.</text>
</comment>
<dbReference type="EMBL" id="BSOH01000011">
    <property type="protein sequence ID" value="GLR17333.1"/>
    <property type="molecule type" value="Genomic_DNA"/>
</dbReference>